<gene>
    <name evidence="2" type="ORF">RT717_08635</name>
</gene>
<dbReference type="Proteomes" id="UP001302349">
    <property type="component" value="Chromosome"/>
</dbReference>
<organism evidence="2 3">
    <name type="scientific">Imperialibacter roseus</name>
    <dbReference type="NCBI Taxonomy" id="1324217"/>
    <lineage>
        <taxon>Bacteria</taxon>
        <taxon>Pseudomonadati</taxon>
        <taxon>Bacteroidota</taxon>
        <taxon>Cytophagia</taxon>
        <taxon>Cytophagales</taxon>
        <taxon>Flammeovirgaceae</taxon>
        <taxon>Imperialibacter</taxon>
    </lineage>
</organism>
<reference evidence="2 3" key="1">
    <citation type="journal article" date="2023" name="Microbiol. Resour. Announc.">
        <title>Complete Genome Sequence of Imperialibacter roseus strain P4T.</title>
        <authorList>
            <person name="Tizabi D.R."/>
            <person name="Bachvaroff T."/>
            <person name="Hill R.T."/>
        </authorList>
    </citation>
    <scope>NUCLEOTIDE SEQUENCE [LARGE SCALE GENOMIC DNA]</scope>
    <source>
        <strain evidence="2 3">P4T</strain>
    </source>
</reference>
<name>A0ABZ0IUI4_9BACT</name>
<keyword evidence="1" id="KW-0732">Signal</keyword>
<proteinExistence type="predicted"/>
<protein>
    <submittedName>
        <fullName evidence="2">Gliding motility-associated C-terminal domain-containing protein</fullName>
    </submittedName>
</protein>
<dbReference type="Pfam" id="PF13585">
    <property type="entry name" value="CHU_C"/>
    <property type="match status" value="1"/>
</dbReference>
<sequence length="446" mass="47969">MNKLLATISLSLLAAASVAAQGLYTPSGVQLKVGSSASLKIGGDLTNKGQVYDEGLLVVDGTVNNENRLNISNNAPTPPILDSNSLINNTGNLENVGLIRVSGDWSNTGTYNGIDGEIELDGTSDQTFSSTPTDVHSIVVNSTGTTLFTGDTVRVVGMINFVNGYVDANPGSYLVIEDGAEVLGGSDNSYSEGKLYHRGLGYKFFPVGNDALYLPVYLENVFGENPLIGVEVGAFSQAPFPDRLLVGIAEDYYWDIETALGRFDSSKVTVDYVGADLESSQNRNDIAFDSATPALAEAESLDEPFTNLFTTDDSVEDPDLFSSGLLTGEKSFTKRYLAVALSPKVPADGVSYIPTAFSPLSVNEEDQVLKFYSEKVIPDGFSFKIYDRFGDVLYETNDLSDAQTNGWNGLLKSGKPASGGYYFYSAKFEFFNGRKVSKTGQVMLIR</sequence>
<evidence type="ECO:0000313" key="3">
    <source>
        <dbReference type="Proteomes" id="UP001302349"/>
    </source>
</evidence>
<feature type="chain" id="PRO_5047352820" evidence="1">
    <location>
        <begin position="20"/>
        <end position="446"/>
    </location>
</feature>
<dbReference type="RefSeq" id="WP_317491336.1">
    <property type="nucleotide sequence ID" value="NZ_CP136051.1"/>
</dbReference>
<dbReference type="EMBL" id="CP136051">
    <property type="protein sequence ID" value="WOK08702.1"/>
    <property type="molecule type" value="Genomic_DNA"/>
</dbReference>
<evidence type="ECO:0000256" key="1">
    <source>
        <dbReference type="SAM" id="SignalP"/>
    </source>
</evidence>
<evidence type="ECO:0000313" key="2">
    <source>
        <dbReference type="EMBL" id="WOK08702.1"/>
    </source>
</evidence>
<accession>A0ABZ0IUI4</accession>
<keyword evidence="3" id="KW-1185">Reference proteome</keyword>
<feature type="signal peptide" evidence="1">
    <location>
        <begin position="1"/>
        <end position="19"/>
    </location>
</feature>